<evidence type="ECO:0008006" key="5">
    <source>
        <dbReference type="Google" id="ProtNLM"/>
    </source>
</evidence>
<dbReference type="Pfam" id="PF13489">
    <property type="entry name" value="Methyltransf_23"/>
    <property type="match status" value="1"/>
</dbReference>
<dbReference type="Proteomes" id="UP000228874">
    <property type="component" value="Unassembled WGS sequence"/>
</dbReference>
<comment type="caution">
    <text evidence="1">The sequence shown here is derived from an EMBL/GenBank/DDBJ whole genome shotgun (WGS) entry which is preliminary data.</text>
</comment>
<dbReference type="Proteomes" id="UP000230713">
    <property type="component" value="Unassembled WGS sequence"/>
</dbReference>
<evidence type="ECO:0000313" key="1">
    <source>
        <dbReference type="EMBL" id="PIV13585.1"/>
    </source>
</evidence>
<accession>A0A2H9P7Z1</accession>
<name>A0A2H9M1S9_HUBC1</name>
<dbReference type="InterPro" id="IPR029063">
    <property type="entry name" value="SAM-dependent_MTases_sf"/>
</dbReference>
<dbReference type="EMBL" id="PEUT01000052">
    <property type="protein sequence ID" value="PIV13585.1"/>
    <property type="molecule type" value="Genomic_DNA"/>
</dbReference>
<reference evidence="3 4" key="1">
    <citation type="submission" date="2017-09" db="EMBL/GenBank/DDBJ databases">
        <title>Depth-based differentiation of microbial function through sediment-hosted aquifers and enrichment of novel symbionts in the deep terrestrial subsurface.</title>
        <authorList>
            <person name="Probst A.J."/>
            <person name="Ladd B."/>
            <person name="Jarett J.K."/>
            <person name="Geller-Mcgrath D.E."/>
            <person name="Sieber C.M.K."/>
            <person name="Emerson J.B."/>
            <person name="Anantharaman K."/>
            <person name="Thomas B.C."/>
            <person name="Malmstrom R."/>
            <person name="Stieglmeier M."/>
            <person name="Klingl A."/>
            <person name="Woyke T."/>
            <person name="Ryan C.M."/>
            <person name="Banfield J.F."/>
        </authorList>
    </citation>
    <scope>NUCLEOTIDE SEQUENCE [LARGE SCALE GENOMIC DNA]</scope>
</reference>
<dbReference type="Gene3D" id="3.40.50.150">
    <property type="entry name" value="Vaccinia Virus protein VP39"/>
    <property type="match status" value="1"/>
</dbReference>
<sequence>MEHFSEFIKNMTSYINKINIQYYMQAIMFNEILSKKAKRELSSKKAIKIIEKYNFEFNLKYQYSTNFLSIYYFPIYTILKQFWKKFEGKNILEIGFRVPLFLDYLENQGVDTYGIDIEPYIETEKFRKESIEKLSKDFFDKNKNKFHAIIARITLSRLYDEKNEVETGNPMFKDKHKILLNIFQLLKPNGILILQDDRGSIFTTKQFRKIGFRKIVKEYPIIFKNKGKYLGWNVIVAYKKVD</sequence>
<dbReference type="EMBL" id="PFMG01000069">
    <property type="protein sequence ID" value="PIY99638.1"/>
    <property type="molecule type" value="Genomic_DNA"/>
</dbReference>
<reference evidence="1" key="2">
    <citation type="submission" date="2017-09" db="EMBL/GenBank/DDBJ databases">
        <title>Depth-based differentiation of microbial function through sediment-hosted aquifers and enrichment of novel symbionts in the deep terrestrial subsurface.</title>
        <authorList>
            <person name="Probst A.J."/>
            <person name="Ladd B."/>
            <person name="Jarett J.K."/>
            <person name="Geller-Mcgrath D.E."/>
            <person name="Sieber C.M."/>
            <person name="Emerson J.B."/>
            <person name="Anantharaman K."/>
            <person name="Thomas B.C."/>
            <person name="Malmstrom R."/>
            <person name="Stieglmeier M."/>
            <person name="Klingl A."/>
            <person name="Woyke T."/>
            <person name="Ryan C.M."/>
            <person name="Banfield J.F."/>
        </authorList>
    </citation>
    <scope>NUCLEOTIDE SEQUENCE [LARGE SCALE GENOMIC DNA]</scope>
    <source>
        <strain evidence="1">CG03_land_8_20_14_0_80_31_114</strain>
        <strain evidence="2">CG_4_10_14_0_8_um_filter_31_133</strain>
    </source>
</reference>
<evidence type="ECO:0000313" key="4">
    <source>
        <dbReference type="Proteomes" id="UP000230713"/>
    </source>
</evidence>
<proteinExistence type="predicted"/>
<protein>
    <recommendedName>
        <fullName evidence="5">Methyltransferase type 11 domain-containing protein</fullName>
    </recommendedName>
</protein>
<organism evidence="1 4">
    <name type="scientific">Huberarchaeum crystalense</name>
    <dbReference type="NCBI Taxonomy" id="2014257"/>
    <lineage>
        <taxon>Archaea</taxon>
        <taxon>Candidatus Huberarchaeota</taxon>
        <taxon>Candidatus Huberarchaeia</taxon>
        <taxon>Candidatus Huberarchaeales</taxon>
        <taxon>Candidatus Huberarchaeaceae</taxon>
        <taxon>Candidatus Huberarchaeum</taxon>
    </lineage>
</organism>
<gene>
    <name evidence="1" type="ORF">COS45_02115</name>
    <name evidence="2" type="ORF">COY63_02530</name>
</gene>
<accession>A0A2H9M1S9</accession>
<dbReference type="SUPFAM" id="SSF53335">
    <property type="entry name" value="S-adenosyl-L-methionine-dependent methyltransferases"/>
    <property type="match status" value="1"/>
</dbReference>
<evidence type="ECO:0000313" key="2">
    <source>
        <dbReference type="EMBL" id="PIY99638.1"/>
    </source>
</evidence>
<dbReference type="AlphaFoldDB" id="A0A2H9M1S9"/>
<evidence type="ECO:0000313" key="3">
    <source>
        <dbReference type="Proteomes" id="UP000228874"/>
    </source>
</evidence>